<keyword evidence="1" id="KW-0472">Membrane</keyword>
<keyword evidence="1" id="KW-1133">Transmembrane helix</keyword>
<dbReference type="Pfam" id="PF00873">
    <property type="entry name" value="ACR_tran"/>
    <property type="match status" value="1"/>
</dbReference>
<feature type="non-terminal residue" evidence="2">
    <location>
        <position position="229"/>
    </location>
</feature>
<reference evidence="2" key="2">
    <citation type="journal article" date="2014" name="ISME J.">
        <title>Microbial stratification in low pH oxic and suboxic macroscopic growths along an acid mine drainage.</title>
        <authorList>
            <person name="Mendez-Garcia C."/>
            <person name="Mesa V."/>
            <person name="Sprenger R.R."/>
            <person name="Richter M."/>
            <person name="Diez M.S."/>
            <person name="Solano J."/>
            <person name="Bargiela R."/>
            <person name="Golyshina O.V."/>
            <person name="Manteca A."/>
            <person name="Ramos J.L."/>
            <person name="Gallego J.R."/>
            <person name="Llorente I."/>
            <person name="Martins Dos Santos V.A."/>
            <person name="Jensen O.N."/>
            <person name="Pelaez A.I."/>
            <person name="Sanchez J."/>
            <person name="Ferrer M."/>
        </authorList>
    </citation>
    <scope>NUCLEOTIDE SEQUENCE</scope>
</reference>
<dbReference type="PANTHER" id="PTHR32063">
    <property type="match status" value="1"/>
</dbReference>
<feature type="transmembrane region" description="Helical" evidence="1">
    <location>
        <begin position="38"/>
        <end position="58"/>
    </location>
</feature>
<dbReference type="SUPFAM" id="SSF82866">
    <property type="entry name" value="Multidrug efflux transporter AcrB transmembrane domain"/>
    <property type="match status" value="1"/>
</dbReference>
<dbReference type="Gene3D" id="1.20.1640.10">
    <property type="entry name" value="Multidrug efflux transporter AcrB transmembrane domain"/>
    <property type="match status" value="2"/>
</dbReference>
<name>T1A9T9_9ZZZZ</name>
<dbReference type="PRINTS" id="PR00702">
    <property type="entry name" value="ACRIFLAVINRP"/>
</dbReference>
<dbReference type="PANTHER" id="PTHR32063:SF77">
    <property type="entry name" value="ACR FAMILY TRANSPORT PROTEIN"/>
    <property type="match status" value="1"/>
</dbReference>
<dbReference type="Gene3D" id="3.30.70.1430">
    <property type="entry name" value="Multidrug efflux transporter AcrB pore domain"/>
    <property type="match status" value="1"/>
</dbReference>
<evidence type="ECO:0000256" key="1">
    <source>
        <dbReference type="SAM" id="Phobius"/>
    </source>
</evidence>
<feature type="transmembrane region" description="Helical" evidence="1">
    <location>
        <begin position="70"/>
        <end position="97"/>
    </location>
</feature>
<dbReference type="GO" id="GO:0005886">
    <property type="term" value="C:plasma membrane"/>
    <property type="evidence" value="ECO:0007669"/>
    <property type="project" value="TreeGrafter"/>
</dbReference>
<dbReference type="InterPro" id="IPR001036">
    <property type="entry name" value="Acrflvin-R"/>
</dbReference>
<accession>T1A9T9</accession>
<protein>
    <submittedName>
        <fullName evidence="2">Acriflavin resistance protein</fullName>
    </submittedName>
</protein>
<sequence length="229" mass="24753">MVSGVLVDDAIVEIENIVRHKRMGKSAYQAAIDAADQIGLAVVATSFTIIAVFVPVSFMSGIIGQYFRQFGLSVAAAVFFSLLVARLLTPVIAAYTLKSEPEPEHRDGPVMAWYLRVLNWCVHHRWKTVGLGVLFFVASVYGLAMMPKTFIQEPDTSTASLEIDLPPGVQLADTKRVANAAYRILARQKDVKAIDESVGVNGSVRKANLSVVLVPPTPAQADAGPMAEQ</sequence>
<feature type="transmembrane region" description="Helical" evidence="1">
    <location>
        <begin position="126"/>
        <end position="144"/>
    </location>
</feature>
<dbReference type="EMBL" id="AUZY01010665">
    <property type="protein sequence ID" value="EQD37674.1"/>
    <property type="molecule type" value="Genomic_DNA"/>
</dbReference>
<evidence type="ECO:0000313" key="2">
    <source>
        <dbReference type="EMBL" id="EQD37674.1"/>
    </source>
</evidence>
<gene>
    <name evidence="2" type="ORF">B1B_16036</name>
</gene>
<dbReference type="AlphaFoldDB" id="T1A9T9"/>
<dbReference type="GO" id="GO:0042910">
    <property type="term" value="F:xenobiotic transmembrane transporter activity"/>
    <property type="evidence" value="ECO:0007669"/>
    <property type="project" value="TreeGrafter"/>
</dbReference>
<keyword evidence="1" id="KW-0812">Transmembrane</keyword>
<reference evidence="2" key="1">
    <citation type="submission" date="2013-08" db="EMBL/GenBank/DDBJ databases">
        <authorList>
            <person name="Mendez C."/>
            <person name="Richter M."/>
            <person name="Ferrer M."/>
            <person name="Sanchez J."/>
        </authorList>
    </citation>
    <scope>NUCLEOTIDE SEQUENCE</scope>
</reference>
<organism evidence="2">
    <name type="scientific">mine drainage metagenome</name>
    <dbReference type="NCBI Taxonomy" id="410659"/>
    <lineage>
        <taxon>unclassified sequences</taxon>
        <taxon>metagenomes</taxon>
        <taxon>ecological metagenomes</taxon>
    </lineage>
</organism>
<comment type="caution">
    <text evidence="2">The sequence shown here is derived from an EMBL/GenBank/DDBJ whole genome shotgun (WGS) entry which is preliminary data.</text>
</comment>
<proteinExistence type="predicted"/>